<dbReference type="RefSeq" id="WP_047781140.1">
    <property type="nucleotide sequence ID" value="NZ_FOLW01000004.1"/>
</dbReference>
<dbReference type="Pfam" id="PF05708">
    <property type="entry name" value="Peptidase_C92"/>
    <property type="match status" value="1"/>
</dbReference>
<name>A0AAJ4WAG7_9GAMM</name>
<reference evidence="2 3" key="1">
    <citation type="submission" date="2016-10" db="EMBL/GenBank/DDBJ databases">
        <authorList>
            <person name="Varghese N."/>
            <person name="Submissions S."/>
        </authorList>
    </citation>
    <scope>NUCLEOTIDE SEQUENCE [LARGE SCALE GENOMIC DNA]</scope>
    <source>
        <strain evidence="2 3">DSM 5563</strain>
    </source>
</reference>
<dbReference type="InterPro" id="IPR024453">
    <property type="entry name" value="Peptidase_C92"/>
</dbReference>
<dbReference type="Gene3D" id="3.90.1720.10">
    <property type="entry name" value="endopeptidase domain like (from Nostoc punctiforme)"/>
    <property type="match status" value="1"/>
</dbReference>
<evidence type="ECO:0000256" key="1">
    <source>
        <dbReference type="SAM" id="SignalP"/>
    </source>
</evidence>
<dbReference type="Proteomes" id="UP000226420">
    <property type="component" value="Unassembled WGS sequence"/>
</dbReference>
<proteinExistence type="predicted"/>
<dbReference type="EMBL" id="FOLW01000004">
    <property type="protein sequence ID" value="SFC78969.1"/>
    <property type="molecule type" value="Genomic_DNA"/>
</dbReference>
<protein>
    <submittedName>
        <fullName evidence="2">Permuted papain-like amidase enzyme, YaeF/YiiX, C92 family</fullName>
    </submittedName>
</protein>
<keyword evidence="1" id="KW-0732">Signal</keyword>
<sequence>MRLAQRLLPLITGSLLLVSGCTMHISENTPAEQDSDTAALPINIQLQRIHSYPEGGSQIIDASAMQAGDILLSSPIGPTSMGIRLFSGSSVSHAAIYLGNEQVVEAVGGSGVQIISLDKMVDHNSKIIVLRVPQLSEQQALSIRNFSESKVGIKYNYNGVALLAPFMLTRQLCSLNPFSSTFRNSCMNTLAQIQLGSDEDANGKFFCSQFIIEAYNQAGLPITASAPVWVSPVDLLHMREGDIASLTPNKQLLYIGHLKRGVVETAAISVKTILGLD</sequence>
<feature type="chain" id="PRO_5042567289" evidence="1">
    <location>
        <begin position="25"/>
        <end position="277"/>
    </location>
</feature>
<feature type="signal peptide" evidence="1">
    <location>
        <begin position="1"/>
        <end position="24"/>
    </location>
</feature>
<dbReference type="NCBIfam" id="NF008552">
    <property type="entry name" value="PRK11479.1"/>
    <property type="match status" value="1"/>
</dbReference>
<gene>
    <name evidence="2" type="ORF">SAMN02745723_104134</name>
</gene>
<dbReference type="PROSITE" id="PS51257">
    <property type="entry name" value="PROKAR_LIPOPROTEIN"/>
    <property type="match status" value="1"/>
</dbReference>
<evidence type="ECO:0000313" key="2">
    <source>
        <dbReference type="EMBL" id="SFC78969.1"/>
    </source>
</evidence>
<accession>A0AAJ4WAG7</accession>
<evidence type="ECO:0000313" key="3">
    <source>
        <dbReference type="Proteomes" id="UP000226420"/>
    </source>
</evidence>
<dbReference type="SUPFAM" id="SSF54001">
    <property type="entry name" value="Cysteine proteinases"/>
    <property type="match status" value="1"/>
</dbReference>
<comment type="caution">
    <text evidence="2">The sequence shown here is derived from an EMBL/GenBank/DDBJ whole genome shotgun (WGS) entry which is preliminary data.</text>
</comment>
<organism evidence="2 3">
    <name type="scientific">Pragia fontium DSM 5563 = ATCC 49100</name>
    <dbReference type="NCBI Taxonomy" id="1122977"/>
    <lineage>
        <taxon>Bacteria</taxon>
        <taxon>Pseudomonadati</taxon>
        <taxon>Pseudomonadota</taxon>
        <taxon>Gammaproteobacteria</taxon>
        <taxon>Enterobacterales</taxon>
        <taxon>Budviciaceae</taxon>
        <taxon>Pragia</taxon>
    </lineage>
</organism>
<dbReference type="InterPro" id="IPR038765">
    <property type="entry name" value="Papain-like_cys_pep_sf"/>
</dbReference>
<dbReference type="AlphaFoldDB" id="A0AAJ4WAG7"/>